<protein>
    <submittedName>
        <fullName evidence="1">Uncharacterized protein</fullName>
    </submittedName>
</protein>
<comment type="caution">
    <text evidence="1">The sequence shown here is derived from an EMBL/GenBank/DDBJ whole genome shotgun (WGS) entry which is preliminary data.</text>
</comment>
<evidence type="ECO:0000313" key="1">
    <source>
        <dbReference type="EMBL" id="KAG8225352.1"/>
    </source>
</evidence>
<name>A0A8K0NXI0_LADFU</name>
<gene>
    <name evidence="1" type="ORF">J437_LFUL005367</name>
</gene>
<reference evidence="1" key="1">
    <citation type="submission" date="2013-04" db="EMBL/GenBank/DDBJ databases">
        <authorList>
            <person name="Qu J."/>
            <person name="Murali S.C."/>
            <person name="Bandaranaike D."/>
            <person name="Bellair M."/>
            <person name="Blankenburg K."/>
            <person name="Chao H."/>
            <person name="Dinh H."/>
            <person name="Doddapaneni H."/>
            <person name="Downs B."/>
            <person name="Dugan-Rocha S."/>
            <person name="Elkadiri S."/>
            <person name="Gnanaolivu R.D."/>
            <person name="Hernandez B."/>
            <person name="Javaid M."/>
            <person name="Jayaseelan J.C."/>
            <person name="Lee S."/>
            <person name="Li M."/>
            <person name="Ming W."/>
            <person name="Munidasa M."/>
            <person name="Muniz J."/>
            <person name="Nguyen L."/>
            <person name="Ongeri F."/>
            <person name="Osuji N."/>
            <person name="Pu L.-L."/>
            <person name="Puazo M."/>
            <person name="Qu C."/>
            <person name="Quiroz J."/>
            <person name="Raj R."/>
            <person name="Weissenberger G."/>
            <person name="Xin Y."/>
            <person name="Zou X."/>
            <person name="Han Y."/>
            <person name="Richards S."/>
            <person name="Worley K."/>
            <person name="Muzny D."/>
            <person name="Gibbs R."/>
        </authorList>
    </citation>
    <scope>NUCLEOTIDE SEQUENCE</scope>
    <source>
        <strain evidence="1">Sampled in the wild</strain>
    </source>
</reference>
<keyword evidence="2" id="KW-1185">Reference proteome</keyword>
<dbReference type="AlphaFoldDB" id="A0A8K0NXI0"/>
<reference evidence="1" key="2">
    <citation type="submission" date="2017-10" db="EMBL/GenBank/DDBJ databases">
        <title>Ladona fulva Genome sequencing and assembly.</title>
        <authorList>
            <person name="Murali S."/>
            <person name="Richards S."/>
            <person name="Bandaranaike D."/>
            <person name="Bellair M."/>
            <person name="Blankenburg K."/>
            <person name="Chao H."/>
            <person name="Dinh H."/>
            <person name="Doddapaneni H."/>
            <person name="Dugan-Rocha S."/>
            <person name="Elkadiri S."/>
            <person name="Gnanaolivu R."/>
            <person name="Hernandez B."/>
            <person name="Skinner E."/>
            <person name="Javaid M."/>
            <person name="Lee S."/>
            <person name="Li M."/>
            <person name="Ming W."/>
            <person name="Munidasa M."/>
            <person name="Muniz J."/>
            <person name="Nguyen L."/>
            <person name="Hughes D."/>
            <person name="Osuji N."/>
            <person name="Pu L.-L."/>
            <person name="Puazo M."/>
            <person name="Qu C."/>
            <person name="Quiroz J."/>
            <person name="Raj R."/>
            <person name="Weissenberger G."/>
            <person name="Xin Y."/>
            <person name="Zou X."/>
            <person name="Han Y."/>
            <person name="Worley K."/>
            <person name="Muzny D."/>
            <person name="Gibbs R."/>
        </authorList>
    </citation>
    <scope>NUCLEOTIDE SEQUENCE</scope>
    <source>
        <strain evidence="1">Sampled in the wild</strain>
    </source>
</reference>
<dbReference type="Gene3D" id="1.10.8.60">
    <property type="match status" value="1"/>
</dbReference>
<proteinExistence type="predicted"/>
<dbReference type="Proteomes" id="UP000792457">
    <property type="component" value="Unassembled WGS sequence"/>
</dbReference>
<evidence type="ECO:0000313" key="2">
    <source>
        <dbReference type="Proteomes" id="UP000792457"/>
    </source>
</evidence>
<sequence>MKTTEMETIYDLGNKMIESLIKEKVTKDEIAKVYTLFLDEHRSSQFLKEYQDEFMFNEDRYANL</sequence>
<accession>A0A8K0NXI0</accession>
<organism evidence="1 2">
    <name type="scientific">Ladona fulva</name>
    <name type="common">Scarce chaser dragonfly</name>
    <name type="synonym">Libellula fulva</name>
    <dbReference type="NCBI Taxonomy" id="123851"/>
    <lineage>
        <taxon>Eukaryota</taxon>
        <taxon>Metazoa</taxon>
        <taxon>Ecdysozoa</taxon>
        <taxon>Arthropoda</taxon>
        <taxon>Hexapoda</taxon>
        <taxon>Insecta</taxon>
        <taxon>Pterygota</taxon>
        <taxon>Palaeoptera</taxon>
        <taxon>Odonata</taxon>
        <taxon>Epiprocta</taxon>
        <taxon>Anisoptera</taxon>
        <taxon>Libelluloidea</taxon>
        <taxon>Libellulidae</taxon>
        <taxon>Ladona</taxon>
    </lineage>
</organism>
<dbReference type="OrthoDB" id="10060499at2759"/>
<dbReference type="EMBL" id="KZ308235">
    <property type="protein sequence ID" value="KAG8225352.1"/>
    <property type="molecule type" value="Genomic_DNA"/>
</dbReference>